<dbReference type="SMART" id="SM00530">
    <property type="entry name" value="HTH_XRE"/>
    <property type="match status" value="1"/>
</dbReference>
<gene>
    <name evidence="3" type="ORF">FAZ15_20030</name>
</gene>
<reference evidence="3 4" key="1">
    <citation type="submission" date="2019-04" db="EMBL/GenBank/DDBJ databases">
        <title>Sphingobacterium olei sp. nov., isolated from oil-contaminated soil.</title>
        <authorList>
            <person name="Liu B."/>
        </authorList>
    </citation>
    <scope>NUCLEOTIDE SEQUENCE [LARGE SCALE GENOMIC DNA]</scope>
    <source>
        <strain evidence="3 4">HAL-9</strain>
    </source>
</reference>
<dbReference type="EMBL" id="SUME01000010">
    <property type="protein sequence ID" value="TJZ51838.1"/>
    <property type="molecule type" value="Genomic_DNA"/>
</dbReference>
<dbReference type="PROSITE" id="PS50943">
    <property type="entry name" value="HTH_CROC1"/>
    <property type="match status" value="1"/>
</dbReference>
<dbReference type="AlphaFoldDB" id="A0A4V5MK45"/>
<accession>A0A4V5MK45</accession>
<dbReference type="PANTHER" id="PTHR46558">
    <property type="entry name" value="TRACRIPTIONAL REGULATORY PROTEIN-RELATED-RELATED"/>
    <property type="match status" value="1"/>
</dbReference>
<evidence type="ECO:0000313" key="4">
    <source>
        <dbReference type="Proteomes" id="UP000306808"/>
    </source>
</evidence>
<dbReference type="SUPFAM" id="SSF47413">
    <property type="entry name" value="lambda repressor-like DNA-binding domains"/>
    <property type="match status" value="1"/>
</dbReference>
<dbReference type="GO" id="GO:0003677">
    <property type="term" value="F:DNA binding"/>
    <property type="evidence" value="ECO:0007669"/>
    <property type="project" value="UniProtKB-KW"/>
</dbReference>
<evidence type="ECO:0000313" key="3">
    <source>
        <dbReference type="EMBL" id="TJZ51838.1"/>
    </source>
</evidence>
<dbReference type="InterPro" id="IPR010982">
    <property type="entry name" value="Lambda_DNA-bd_dom_sf"/>
</dbReference>
<name>A0A4V5MK45_9SPHI</name>
<evidence type="ECO:0000259" key="2">
    <source>
        <dbReference type="PROSITE" id="PS50943"/>
    </source>
</evidence>
<dbReference type="Gene3D" id="1.10.260.40">
    <property type="entry name" value="lambda repressor-like DNA-binding domains"/>
    <property type="match status" value="1"/>
</dbReference>
<evidence type="ECO:0000256" key="1">
    <source>
        <dbReference type="ARBA" id="ARBA00023125"/>
    </source>
</evidence>
<keyword evidence="1" id="KW-0238">DNA-binding</keyword>
<feature type="domain" description="HTH cro/C1-type" evidence="2">
    <location>
        <begin position="8"/>
        <end position="62"/>
    </location>
</feature>
<protein>
    <submittedName>
        <fullName evidence="3">Helix-turn-helix transcriptional regulator</fullName>
    </submittedName>
</protein>
<dbReference type="RefSeq" id="WP_136903146.1">
    <property type="nucleotide sequence ID" value="NZ_SUME01000010.1"/>
</dbReference>
<dbReference type="PANTHER" id="PTHR46558:SF14">
    <property type="entry name" value="HTH-TYPE TRANSCRIPTIONAL REGULATOR ANSR"/>
    <property type="match status" value="1"/>
</dbReference>
<sequence>MLYWTENIKYLRARVGYSQQRLADDLGITRTRYSKYEYGLAEPPIEILVKLSSYFGVSLDELAKVDLRSRRGIAP</sequence>
<dbReference type="Pfam" id="PF01381">
    <property type="entry name" value="HTH_3"/>
    <property type="match status" value="1"/>
</dbReference>
<dbReference type="Proteomes" id="UP000306808">
    <property type="component" value="Unassembled WGS sequence"/>
</dbReference>
<keyword evidence="4" id="KW-1185">Reference proteome</keyword>
<organism evidence="3 4">
    <name type="scientific">Sphingobacterium olei</name>
    <dbReference type="NCBI Taxonomy" id="2571155"/>
    <lineage>
        <taxon>Bacteria</taxon>
        <taxon>Pseudomonadati</taxon>
        <taxon>Bacteroidota</taxon>
        <taxon>Sphingobacteriia</taxon>
        <taxon>Sphingobacteriales</taxon>
        <taxon>Sphingobacteriaceae</taxon>
        <taxon>Sphingobacterium</taxon>
    </lineage>
</organism>
<proteinExistence type="predicted"/>
<dbReference type="CDD" id="cd00093">
    <property type="entry name" value="HTH_XRE"/>
    <property type="match status" value="1"/>
</dbReference>
<comment type="caution">
    <text evidence="3">The sequence shown here is derived from an EMBL/GenBank/DDBJ whole genome shotgun (WGS) entry which is preliminary data.</text>
</comment>
<dbReference type="OrthoDB" id="3831186at2"/>
<dbReference type="InterPro" id="IPR001387">
    <property type="entry name" value="Cro/C1-type_HTH"/>
</dbReference>